<dbReference type="EMBL" id="JARVCO010000007">
    <property type="protein sequence ID" value="MDZ8118307.1"/>
    <property type="molecule type" value="Genomic_DNA"/>
</dbReference>
<dbReference type="GO" id="GO:0016853">
    <property type="term" value="F:isomerase activity"/>
    <property type="evidence" value="ECO:0007669"/>
    <property type="project" value="UniProtKB-KW"/>
</dbReference>
<accession>A0ABU5MW14</accession>
<dbReference type="PANTHER" id="PTHR12110">
    <property type="entry name" value="HYDROXYPYRUVATE ISOMERASE"/>
    <property type="match status" value="1"/>
</dbReference>
<dbReference type="SUPFAM" id="SSF51658">
    <property type="entry name" value="Xylose isomerase-like"/>
    <property type="match status" value="1"/>
</dbReference>
<dbReference type="Pfam" id="PF01261">
    <property type="entry name" value="AP_endonuc_2"/>
    <property type="match status" value="1"/>
</dbReference>
<organism evidence="2 3">
    <name type="scientific">Pontiella agarivorans</name>
    <dbReference type="NCBI Taxonomy" id="3038953"/>
    <lineage>
        <taxon>Bacteria</taxon>
        <taxon>Pseudomonadati</taxon>
        <taxon>Kiritimatiellota</taxon>
        <taxon>Kiritimatiellia</taxon>
        <taxon>Kiritimatiellales</taxon>
        <taxon>Pontiellaceae</taxon>
        <taxon>Pontiella</taxon>
    </lineage>
</organism>
<comment type="caution">
    <text evidence="2">The sequence shown here is derived from an EMBL/GenBank/DDBJ whole genome shotgun (WGS) entry which is preliminary data.</text>
</comment>
<keyword evidence="3" id="KW-1185">Reference proteome</keyword>
<dbReference type="Proteomes" id="UP001290861">
    <property type="component" value="Unassembled WGS sequence"/>
</dbReference>
<evidence type="ECO:0000313" key="2">
    <source>
        <dbReference type="EMBL" id="MDZ8118307.1"/>
    </source>
</evidence>
<dbReference type="InterPro" id="IPR050312">
    <property type="entry name" value="IolE/XylAMocC-like"/>
</dbReference>
<evidence type="ECO:0000259" key="1">
    <source>
        <dbReference type="Pfam" id="PF01261"/>
    </source>
</evidence>
<dbReference type="InterPro" id="IPR013022">
    <property type="entry name" value="Xyl_isomerase-like_TIM-brl"/>
</dbReference>
<evidence type="ECO:0000313" key="3">
    <source>
        <dbReference type="Proteomes" id="UP001290861"/>
    </source>
</evidence>
<dbReference type="Gene3D" id="3.20.20.150">
    <property type="entry name" value="Divalent-metal-dependent TIM barrel enzymes"/>
    <property type="match status" value="1"/>
</dbReference>
<protein>
    <submittedName>
        <fullName evidence="2">Sugar phosphate isomerase/epimerase</fullName>
    </submittedName>
</protein>
<gene>
    <name evidence="2" type="ORF">P9H32_06655</name>
</gene>
<dbReference type="InterPro" id="IPR036237">
    <property type="entry name" value="Xyl_isomerase-like_sf"/>
</dbReference>
<feature type="domain" description="Xylose isomerase-like TIM barrel" evidence="1">
    <location>
        <begin position="66"/>
        <end position="291"/>
    </location>
</feature>
<dbReference type="PANTHER" id="PTHR12110:SF53">
    <property type="entry name" value="BLR5974 PROTEIN"/>
    <property type="match status" value="1"/>
</dbReference>
<proteinExistence type="predicted"/>
<reference evidence="2 3" key="1">
    <citation type="journal article" date="2024" name="Appl. Environ. Microbiol.">
        <title>Pontiella agarivorans sp. nov., a novel marine anaerobic bacterium capable of degrading macroalgal polysaccharides and fixing nitrogen.</title>
        <authorList>
            <person name="Liu N."/>
            <person name="Kivenson V."/>
            <person name="Peng X."/>
            <person name="Cui Z."/>
            <person name="Lankiewicz T.S."/>
            <person name="Gosselin K.M."/>
            <person name="English C.J."/>
            <person name="Blair E.M."/>
            <person name="O'Malley M.A."/>
            <person name="Valentine D.L."/>
        </authorList>
    </citation>
    <scope>NUCLEOTIDE SEQUENCE [LARGE SCALE GENOMIC DNA]</scope>
    <source>
        <strain evidence="2 3">NLcol2</strain>
    </source>
</reference>
<keyword evidence="2" id="KW-0413">Isomerase</keyword>
<name>A0ABU5MW14_9BACT</name>
<dbReference type="RefSeq" id="WP_322608105.1">
    <property type="nucleotide sequence ID" value="NZ_JARVCO010000007.1"/>
</dbReference>
<sequence>MINRTNFIAAMAAASGTVTFAGGRQPKPQFNISLAQWSVRKLHRGEEPGAEKLSPLDFAVYAKNSCGISALEYVNSFYFGKEGNEAYFNELKKRADDQGVKSLLIMCDRCGRVGDPKEAARITTVEKHKPWMEAAAQLGCHSIRVNAGSSGSFEEQQKLVADGLIRLAEVAKPYGLNVIVENHGGLSSNGAWLAGVMNRVNLPTVGTLPDFGNFMINRKTGEEYDRYKGMEELMPFAKGVSAKSHAFDAEGNETTKDYYRIMNIVADSGYSGYIGVEWEGAAPGTTEGILLTKALIEKAIAAL</sequence>